<dbReference type="SUPFAM" id="SSF81606">
    <property type="entry name" value="PP2C-like"/>
    <property type="match status" value="1"/>
</dbReference>
<dbReference type="SMART" id="SM00332">
    <property type="entry name" value="PP2Cc"/>
    <property type="match status" value="1"/>
</dbReference>
<keyword evidence="1" id="KW-0238">DNA-binding</keyword>
<protein>
    <submittedName>
        <fullName evidence="4">MerR family transcriptional regulator</fullName>
    </submittedName>
</protein>
<dbReference type="Proteomes" id="UP001231924">
    <property type="component" value="Unassembled WGS sequence"/>
</dbReference>
<feature type="domain" description="PPM-type phosphatase" evidence="3">
    <location>
        <begin position="121"/>
        <end position="336"/>
    </location>
</feature>
<proteinExistence type="predicted"/>
<feature type="domain" description="HTH merR-type" evidence="2">
    <location>
        <begin position="4"/>
        <end position="74"/>
    </location>
</feature>
<keyword evidence="5" id="KW-1185">Reference proteome</keyword>
<reference evidence="4 5" key="1">
    <citation type="submission" date="2023-06" db="EMBL/GenBank/DDBJ databases">
        <title>Actinomycetospora Odt1-22.</title>
        <authorList>
            <person name="Supong K."/>
        </authorList>
    </citation>
    <scope>NUCLEOTIDE SEQUENCE [LARGE SCALE GENOMIC DNA]</scope>
    <source>
        <strain evidence="4 5">Odt1-22</strain>
    </source>
</reference>
<dbReference type="Gene3D" id="3.60.40.10">
    <property type="entry name" value="PPM-type phosphatase domain"/>
    <property type="match status" value="1"/>
</dbReference>
<evidence type="ECO:0000313" key="5">
    <source>
        <dbReference type="Proteomes" id="UP001231924"/>
    </source>
</evidence>
<sequence length="339" mass="35664">MGGRMTIGEFAVAVGLTPKALRLYDELGLVVPAAVDGSSGYRFYDRAQRDRARLVATLRRVGVPLARIAVVVDLPADEAIADLEAWWRQVEHDTATRRALVADLLTRWGRSTIMTTGAVQCLGATGLVQGGRDTQQDAVAWSAGRAVVADGFHDGGADASRVAVDAVLAADVAEPVEALRSAFAAAAREVGPTDAGGTTATALWCDGARVGLAHLGDSRAYLLRDGVLTQVTNDHSQVRSLVDEGRLTPEEARDHPERPRLVRALGTDEPDVHLRTARAGDRYLLCTDGVWCLLDDAALARTLAAGAEPGPVVGNLLEQVRAAGAPDNAACAVVDLVAE</sequence>
<dbReference type="Gene3D" id="1.10.1660.10">
    <property type="match status" value="1"/>
</dbReference>
<dbReference type="Pfam" id="PF00481">
    <property type="entry name" value="PP2C"/>
    <property type="match status" value="1"/>
</dbReference>
<comment type="caution">
    <text evidence="4">The sequence shown here is derived from an EMBL/GenBank/DDBJ whole genome shotgun (WGS) entry which is preliminary data.</text>
</comment>
<dbReference type="PANTHER" id="PTHR30204:SF97">
    <property type="entry name" value="MERR FAMILY REGULATORY PROTEIN"/>
    <property type="match status" value="1"/>
</dbReference>
<dbReference type="InterPro" id="IPR001932">
    <property type="entry name" value="PPM-type_phosphatase-like_dom"/>
</dbReference>
<dbReference type="PANTHER" id="PTHR30204">
    <property type="entry name" value="REDOX-CYCLING DRUG-SENSING TRANSCRIPTIONAL ACTIVATOR SOXR"/>
    <property type="match status" value="1"/>
</dbReference>
<evidence type="ECO:0000259" key="2">
    <source>
        <dbReference type="PROSITE" id="PS50937"/>
    </source>
</evidence>
<evidence type="ECO:0000313" key="4">
    <source>
        <dbReference type="EMBL" id="MDL5155291.1"/>
    </source>
</evidence>
<name>A0ABT7M4B6_9PSEU</name>
<dbReference type="SMART" id="SM00331">
    <property type="entry name" value="PP2C_SIG"/>
    <property type="match status" value="1"/>
</dbReference>
<dbReference type="SMART" id="SM00422">
    <property type="entry name" value="HTH_MERR"/>
    <property type="match status" value="1"/>
</dbReference>
<gene>
    <name evidence="4" type="ORF">QRT03_04940</name>
</gene>
<dbReference type="PROSITE" id="PS50937">
    <property type="entry name" value="HTH_MERR_2"/>
    <property type="match status" value="1"/>
</dbReference>
<dbReference type="EMBL" id="JASVWF010000001">
    <property type="protein sequence ID" value="MDL5155291.1"/>
    <property type="molecule type" value="Genomic_DNA"/>
</dbReference>
<dbReference type="PROSITE" id="PS00552">
    <property type="entry name" value="HTH_MERR_1"/>
    <property type="match status" value="1"/>
</dbReference>
<evidence type="ECO:0000256" key="1">
    <source>
        <dbReference type="ARBA" id="ARBA00023125"/>
    </source>
</evidence>
<organism evidence="4 5">
    <name type="scientific">Actinomycetospora termitidis</name>
    <dbReference type="NCBI Taxonomy" id="3053470"/>
    <lineage>
        <taxon>Bacteria</taxon>
        <taxon>Bacillati</taxon>
        <taxon>Actinomycetota</taxon>
        <taxon>Actinomycetes</taxon>
        <taxon>Pseudonocardiales</taxon>
        <taxon>Pseudonocardiaceae</taxon>
        <taxon>Actinomycetospora</taxon>
    </lineage>
</organism>
<evidence type="ECO:0000259" key="3">
    <source>
        <dbReference type="PROSITE" id="PS51746"/>
    </source>
</evidence>
<dbReference type="Pfam" id="PF13411">
    <property type="entry name" value="MerR_1"/>
    <property type="match status" value="1"/>
</dbReference>
<dbReference type="InterPro" id="IPR036457">
    <property type="entry name" value="PPM-type-like_dom_sf"/>
</dbReference>
<dbReference type="InterPro" id="IPR000551">
    <property type="entry name" value="MerR-type_HTH_dom"/>
</dbReference>
<dbReference type="InterPro" id="IPR009061">
    <property type="entry name" value="DNA-bd_dom_put_sf"/>
</dbReference>
<dbReference type="PROSITE" id="PS51746">
    <property type="entry name" value="PPM_2"/>
    <property type="match status" value="1"/>
</dbReference>
<dbReference type="CDD" id="cd00143">
    <property type="entry name" value="PP2Cc"/>
    <property type="match status" value="1"/>
</dbReference>
<dbReference type="InterPro" id="IPR047057">
    <property type="entry name" value="MerR_fam"/>
</dbReference>
<accession>A0ABT7M4B6</accession>
<dbReference type="SUPFAM" id="SSF46955">
    <property type="entry name" value="Putative DNA-binding domain"/>
    <property type="match status" value="1"/>
</dbReference>